<dbReference type="InterPro" id="IPR011078">
    <property type="entry name" value="PyrdxlP_homeostasis"/>
</dbReference>
<evidence type="ECO:0000313" key="6">
    <source>
        <dbReference type="EMBL" id="OQA60583.1"/>
    </source>
</evidence>
<feature type="modified residue" description="N6-(pyridoxal phosphate)lysine" evidence="2 3">
    <location>
        <position position="38"/>
    </location>
</feature>
<dbReference type="InterPro" id="IPR029066">
    <property type="entry name" value="PLP-binding_barrel"/>
</dbReference>
<name>A0A1V5T251_9BACT</name>
<evidence type="ECO:0000256" key="4">
    <source>
        <dbReference type="RuleBase" id="RU004514"/>
    </source>
</evidence>
<dbReference type="AlphaFoldDB" id="A0A1V5T251"/>
<proteinExistence type="inferred from homology"/>
<dbReference type="PIRSF" id="PIRSF004848">
    <property type="entry name" value="YBL036c_PLPDEIII"/>
    <property type="match status" value="1"/>
</dbReference>
<dbReference type="GO" id="GO:0030170">
    <property type="term" value="F:pyridoxal phosphate binding"/>
    <property type="evidence" value="ECO:0007669"/>
    <property type="project" value="UniProtKB-UniRule"/>
</dbReference>
<dbReference type="HAMAP" id="MF_02087">
    <property type="entry name" value="PLP_homeostasis"/>
    <property type="match status" value="1"/>
</dbReference>
<organism evidence="6">
    <name type="scientific">Candidatus Atribacter allofermentans</name>
    <dbReference type="NCBI Taxonomy" id="1852833"/>
    <lineage>
        <taxon>Bacteria</taxon>
        <taxon>Pseudomonadati</taxon>
        <taxon>Atribacterota</taxon>
        <taxon>Atribacteria</taxon>
        <taxon>Atribacterales</taxon>
        <taxon>Atribacteraceae</taxon>
        <taxon>Atribacter</taxon>
    </lineage>
</organism>
<comment type="cofactor">
    <cofactor evidence="3">
        <name>pyridoxal 5'-phosphate</name>
        <dbReference type="ChEBI" id="CHEBI:597326"/>
    </cofactor>
</comment>
<dbReference type="Pfam" id="PF01168">
    <property type="entry name" value="Ala_racemase_N"/>
    <property type="match status" value="1"/>
</dbReference>
<evidence type="ECO:0000259" key="5">
    <source>
        <dbReference type="Pfam" id="PF01168"/>
    </source>
</evidence>
<dbReference type="Proteomes" id="UP000485569">
    <property type="component" value="Unassembled WGS sequence"/>
</dbReference>
<dbReference type="NCBIfam" id="TIGR00044">
    <property type="entry name" value="YggS family pyridoxal phosphate-dependent enzyme"/>
    <property type="match status" value="1"/>
</dbReference>
<dbReference type="FunFam" id="3.20.20.10:FF:000018">
    <property type="entry name" value="Pyridoxal phosphate homeostasis protein"/>
    <property type="match status" value="1"/>
</dbReference>
<keyword evidence="1 2" id="KW-0663">Pyridoxal phosphate</keyword>
<feature type="domain" description="Alanine racemase N-terminal" evidence="5">
    <location>
        <begin position="14"/>
        <end position="232"/>
    </location>
</feature>
<dbReference type="PROSITE" id="PS01211">
    <property type="entry name" value="UPF0001"/>
    <property type="match status" value="1"/>
</dbReference>
<comment type="similarity">
    <text evidence="2 4">Belongs to the pyridoxal phosphate-binding protein YggS/PROSC family.</text>
</comment>
<reference evidence="6" key="1">
    <citation type="submission" date="2017-02" db="EMBL/GenBank/DDBJ databases">
        <title>Delving into the versatile metabolic prowess of the omnipresent phylum Bacteroidetes.</title>
        <authorList>
            <person name="Nobu M.K."/>
            <person name="Mei R."/>
            <person name="Narihiro T."/>
            <person name="Kuroda K."/>
            <person name="Liu W.-T."/>
        </authorList>
    </citation>
    <scope>NUCLEOTIDE SEQUENCE</scope>
    <source>
        <strain evidence="6">ADurb.Bin276</strain>
    </source>
</reference>
<sequence>MMNRYIQKRLEIVQENILRSCQKSGRKSDEIKIIAVTKGIGVDQMQEAFSCGLNRFGENRIQEAEQKKISFRKEPIEWHFIGQLQRNKIPKVVEYFQYIHSLDRINQFQTLEKRLEMSNEDCYPVMVQVNLTGKEIQAGLEKQDVVPFLESLHFYRHIRVSGLMTIGPQGSLEEIRRVFRELYQIKEEVESKKYSWISPTLALSMGMSDDYPIAVEEGATYLRLGRCLFGERSY</sequence>
<comment type="function">
    <text evidence="2">Pyridoxal 5'-phosphate (PLP)-binding protein, which is involved in PLP homeostasis.</text>
</comment>
<dbReference type="PANTHER" id="PTHR10146:SF14">
    <property type="entry name" value="PYRIDOXAL PHOSPHATE HOMEOSTASIS PROTEIN"/>
    <property type="match status" value="1"/>
</dbReference>
<dbReference type="CDD" id="cd00635">
    <property type="entry name" value="PLPDE_III_YBL036c_like"/>
    <property type="match status" value="1"/>
</dbReference>
<evidence type="ECO:0000256" key="2">
    <source>
        <dbReference type="HAMAP-Rule" id="MF_02087"/>
    </source>
</evidence>
<dbReference type="SUPFAM" id="SSF51419">
    <property type="entry name" value="PLP-binding barrel"/>
    <property type="match status" value="1"/>
</dbReference>
<dbReference type="EMBL" id="MWBQ01000035">
    <property type="protein sequence ID" value="OQA60583.1"/>
    <property type="molecule type" value="Genomic_DNA"/>
</dbReference>
<accession>A0A1V5T251</accession>
<evidence type="ECO:0000256" key="1">
    <source>
        <dbReference type="ARBA" id="ARBA00022898"/>
    </source>
</evidence>
<dbReference type="InterPro" id="IPR001608">
    <property type="entry name" value="Ala_racemase_N"/>
</dbReference>
<dbReference type="Gene3D" id="3.20.20.10">
    <property type="entry name" value="Alanine racemase"/>
    <property type="match status" value="1"/>
</dbReference>
<dbReference type="PANTHER" id="PTHR10146">
    <property type="entry name" value="PROLINE SYNTHETASE CO-TRANSCRIBED BACTERIAL HOMOLOG PROTEIN"/>
    <property type="match status" value="1"/>
</dbReference>
<evidence type="ECO:0000256" key="3">
    <source>
        <dbReference type="PIRSR" id="PIRSR004848-1"/>
    </source>
</evidence>
<protein>
    <recommendedName>
        <fullName evidence="2">Pyridoxal phosphate homeostasis protein</fullName>
        <shortName evidence="2">PLP homeostasis protein</shortName>
    </recommendedName>
</protein>
<comment type="caution">
    <text evidence="6">The sequence shown here is derived from an EMBL/GenBank/DDBJ whole genome shotgun (WGS) entry which is preliminary data.</text>
</comment>
<gene>
    <name evidence="6" type="ORF">BWY41_00559</name>
</gene>